<name>A0A1I8PXV2_STOCA</name>
<keyword evidence="11" id="KW-1185">Reference proteome</keyword>
<dbReference type="GO" id="GO:0070979">
    <property type="term" value="P:protein K11-linked ubiquitination"/>
    <property type="evidence" value="ECO:0007669"/>
    <property type="project" value="TreeGrafter"/>
</dbReference>
<evidence type="ECO:0000313" key="10">
    <source>
        <dbReference type="EnsemblMetazoa" id="SCAU012080-PA"/>
    </source>
</evidence>
<comment type="similarity">
    <text evidence="1">Belongs to the APC1 family.</text>
</comment>
<feature type="domain" description="Anaphase-promoting complex subunit 1 beta-sandwich" evidence="9">
    <location>
        <begin position="1644"/>
        <end position="1726"/>
    </location>
</feature>
<dbReference type="Pfam" id="PF21282">
    <property type="entry name" value="APC1_3rd"/>
    <property type="match status" value="1"/>
</dbReference>
<dbReference type="InterPro" id="IPR048971">
    <property type="entry name" value="Apc1_3rd"/>
</dbReference>
<feature type="domain" description="Anaphase-promoting complex subunit 1 middle" evidence="8">
    <location>
        <begin position="760"/>
        <end position="987"/>
    </location>
</feature>
<reference evidence="10" key="1">
    <citation type="submission" date="2020-05" db="UniProtKB">
        <authorList>
            <consortium name="EnsemblMetazoa"/>
        </authorList>
    </citation>
    <scope>IDENTIFICATION</scope>
    <source>
        <strain evidence="10">USDA</strain>
    </source>
</reference>
<evidence type="ECO:0000256" key="4">
    <source>
        <dbReference type="ARBA" id="ARBA00022776"/>
    </source>
</evidence>
<dbReference type="PANTHER" id="PTHR12827">
    <property type="entry name" value="MEIOTIC CHECKPOINT REGULATOR TSG24 FAMILY MEMBER"/>
    <property type="match status" value="1"/>
</dbReference>
<gene>
    <name evidence="10" type="primary">106081831</name>
</gene>
<dbReference type="OrthoDB" id="26401at2759"/>
<evidence type="ECO:0000259" key="9">
    <source>
        <dbReference type="Pfam" id="PF21282"/>
    </source>
</evidence>
<dbReference type="GO" id="GO:0060090">
    <property type="term" value="F:molecular adaptor activity"/>
    <property type="evidence" value="ECO:0007669"/>
    <property type="project" value="TreeGrafter"/>
</dbReference>
<dbReference type="InterPro" id="IPR011989">
    <property type="entry name" value="ARM-like"/>
</dbReference>
<sequence length="1961" mass="220529">MIAVSEPLLEYIPRGRLAVDEHPGPTEIKQHPHLPSENILLLRLQNVNISAKDEYNEYWCVREIYEECCQKTTTTKNSSKGHNGNKKGMASSLCAGEKKSELRHGPPEYMCEYVVNSEEELYVKKHTAVWTRGISDERCVLPRLCFTCETPIKFAFFCNKAFIGASKEKSSPEEDEQNITSICLIDQNSLRVYCSNGEDFLSNLEFPISSVWPTRFGILLEKVSSTTVIQNHSISMPRLFSLGHPLDEICPVLNKSATNVISYLIESDYKIIFSDENSDLLLLCDTKIGKHFIARLRKASTEEIQYIGTQNETVLGSSHQFSVHKPNLGVTVGGQGSFSQSSMKFTGAQKNSTAHLGRTSLGTSNYTTHISKFLNSAHSLSGAFGNFNRSTPASPLSNLQSTIGQHSISVQDIRKCGQSQPSKPIVPELCLEHIWTENTYGNNREFGEMSSKAFIHTDLVGQTYLCYLLPRSCKLQMVQLNNYDSKNLQIATKCTSIVAKDAVPLERMNMIAVLDPAGTLILYTGGVLVSKVHIPNTLAGNTSSASKAAPNTASNHPSKSPNTSFPRRSSLLPSAQKPGDTTFEDELHMLSPVHPLQPQLFSRSNNVCLGLRDPAGNRLTLTYSSGKMLRITLPLINETKLVSRCIGALKQVLKRDQFIHMITKWYGARNPPGSSDYCIEQEWDIFRNVLLDLMGYSATMHDVSSGTATSFYAEEPKKRKKNDEIHSGTEEDWQFMLNILDGNDGMENVGKTQSQQMCNNIETSAILFNTIPAIFYSFHLLYEDFKLDESMHQHLRPLAKFLHQLAFDMQLQSYTFHYSLDFPFLIKNASKTCILTEQHGAQMLHKELLQVAAPNVFQQMEFILKDKDNIPYNYVDGINDLSRNVLQVVSLIIHGHEKIKKWIKLLEFPESVQSHFPKKPKRFISVNVSRSEQVIQMLINMEMTRKDIERLPVAIHLCIAECLEYSRLEPPIGCSPTTYELILRSDLVAHAKLQNHNFTQSLNHNSGYLQKVNIDTEDSLSARCPPSKNGISQMEAALDDGMDNIDTKLLSLRFPDDMRVAEVRRLLSSSEPVIIDITQSPGTSDHEFIEEQEKQLFTLCTRTMTLPLGRGMFTLRTSIPTPTESMPIPKLCLTGKEPIKGATVEMQQIEFPQNMSLWPTFHNGVAAGLKISPNARDVDSTWIVYNKPKGQADISTEHAGFLMALGLNGHLKTLSFMSIYEYLVKCDEMTSVGLLLGFSATHRGTMNNTTTKLLSVHIEALLPATALELDIPQNIQVAALMGIGLLYQGTAKRHIAEVLLQEVGRPPGPEMENSIERESYALTAGLALGLVTLGQGESPAGLRDLQLPDTLHYYMVGGNKRLLTGSQKEKYKLPSFQVREGEQVNIDVTAPGATLALGLMFFNTDNKAVAEWMNPPNTRYLLDLVRPDLLLLRTIAHGLIMWSEIKADEEWLHQQFPANLRFDVEKGAQVNDNEDIDHEAITQAYCNIIAGAAFCIGLKYAGSENPTAFKTLRRAIKLFLGFPGKYVGEFAGRTTIENSLMVILLAISLVFAGSGDLEILRIIRYLRSRIGSQHPHVTYGSHMAIHMSLGFLFLGAGRFTISKTPEAVAALVCALFPKFPTHSNDNRYHLQAFRHLYVLAVEPRLFLPRDIDTQKLCLCNISVLEVGSKELRRLPMAPCMLPELSSLQKVVVDDPNYWPVSFEKERNWNQLIKALENSACIEIKKRSGCLSHLEDPDRLKSLFSQTLTTEQYICWEIDPKTLERFSNEPYVIGFTDRFLHLDEPESSNTELALKQHLTMLFYNAVVKDKMHVLPIFMATYNHILRLTTQESNFNDVWQLKLLNCYLDQYSHPHILFPKELISSYIEQFKVFMETSRQKLSAPLRQFLSSHDFESHVIANLTQQDLAHLVAVVIYYQLTPNLLNSLVQAPTNYVGYIKEFRKLDLEANTTQCLLKILQATSA</sequence>
<dbReference type="GO" id="GO:0031145">
    <property type="term" value="P:anaphase-promoting complex-dependent catabolic process"/>
    <property type="evidence" value="ECO:0007669"/>
    <property type="project" value="TreeGrafter"/>
</dbReference>
<evidence type="ECO:0000256" key="5">
    <source>
        <dbReference type="ARBA" id="ARBA00023306"/>
    </source>
</evidence>
<dbReference type="STRING" id="35570.A0A1I8PXV2"/>
<evidence type="ECO:0000259" key="7">
    <source>
        <dbReference type="Pfam" id="PF18122"/>
    </source>
</evidence>
<dbReference type="InterPro" id="IPR024990">
    <property type="entry name" value="Apc1"/>
</dbReference>
<feature type="compositionally biased region" description="Polar residues" evidence="6">
    <location>
        <begin position="540"/>
        <end position="573"/>
    </location>
</feature>
<protein>
    <submittedName>
        <fullName evidence="10">Uncharacterized protein</fullName>
    </submittedName>
</protein>
<evidence type="ECO:0000256" key="6">
    <source>
        <dbReference type="SAM" id="MobiDB-lite"/>
    </source>
</evidence>
<proteinExistence type="inferred from homology"/>
<evidence type="ECO:0000256" key="3">
    <source>
        <dbReference type="ARBA" id="ARBA00022737"/>
    </source>
</evidence>
<evidence type="ECO:0000313" key="11">
    <source>
        <dbReference type="Proteomes" id="UP000095300"/>
    </source>
</evidence>
<dbReference type="VEuPathDB" id="VectorBase:SCAU012080"/>
<keyword evidence="2" id="KW-0132">Cell division</keyword>
<accession>A0A1I8PXV2</accession>
<dbReference type="FunFam" id="1.25.10.10:FF:000302">
    <property type="entry name" value="Anaphase-promoting complex subunit 1"/>
    <property type="match status" value="1"/>
</dbReference>
<dbReference type="PANTHER" id="PTHR12827:SF3">
    <property type="entry name" value="ANAPHASE-PROMOTING COMPLEX SUBUNIT 1"/>
    <property type="match status" value="1"/>
</dbReference>
<dbReference type="InterPro" id="IPR041221">
    <property type="entry name" value="APC1_C"/>
</dbReference>
<evidence type="ECO:0000259" key="8">
    <source>
        <dbReference type="Pfam" id="PF20518"/>
    </source>
</evidence>
<feature type="region of interest" description="Disordered" evidence="6">
    <location>
        <begin position="540"/>
        <end position="578"/>
    </location>
</feature>
<dbReference type="GO" id="GO:0005680">
    <property type="term" value="C:anaphase-promoting complex"/>
    <property type="evidence" value="ECO:0007669"/>
    <property type="project" value="InterPro"/>
</dbReference>
<keyword evidence="4" id="KW-0498">Mitosis</keyword>
<dbReference type="GO" id="GO:0051301">
    <property type="term" value="P:cell division"/>
    <property type="evidence" value="ECO:0007669"/>
    <property type="project" value="UniProtKB-KW"/>
</dbReference>
<dbReference type="GO" id="GO:0007091">
    <property type="term" value="P:metaphase/anaphase transition of mitotic cell cycle"/>
    <property type="evidence" value="ECO:0007669"/>
    <property type="project" value="TreeGrafter"/>
</dbReference>
<dbReference type="InterPro" id="IPR046794">
    <property type="entry name" value="Apc1_MidN"/>
</dbReference>
<feature type="domain" description="Anaphase-promoting complex subunit 1 C-terminal" evidence="7">
    <location>
        <begin position="1762"/>
        <end position="1891"/>
    </location>
</feature>
<evidence type="ECO:0000256" key="2">
    <source>
        <dbReference type="ARBA" id="ARBA00022618"/>
    </source>
</evidence>
<keyword evidence="5" id="KW-0131">Cell cycle</keyword>
<organism evidence="10 11">
    <name type="scientific">Stomoxys calcitrans</name>
    <name type="common">Stable fly</name>
    <name type="synonym">Conops calcitrans</name>
    <dbReference type="NCBI Taxonomy" id="35570"/>
    <lineage>
        <taxon>Eukaryota</taxon>
        <taxon>Metazoa</taxon>
        <taxon>Ecdysozoa</taxon>
        <taxon>Arthropoda</taxon>
        <taxon>Hexapoda</taxon>
        <taxon>Insecta</taxon>
        <taxon>Pterygota</taxon>
        <taxon>Neoptera</taxon>
        <taxon>Endopterygota</taxon>
        <taxon>Diptera</taxon>
        <taxon>Brachycera</taxon>
        <taxon>Muscomorpha</taxon>
        <taxon>Muscoidea</taxon>
        <taxon>Muscidae</taxon>
        <taxon>Stomoxys</taxon>
    </lineage>
</organism>
<dbReference type="Pfam" id="PF20518">
    <property type="entry name" value="Apc1_MidN"/>
    <property type="match status" value="1"/>
</dbReference>
<evidence type="ECO:0000256" key="1">
    <source>
        <dbReference type="ARBA" id="ARBA00010547"/>
    </source>
</evidence>
<dbReference type="EnsemblMetazoa" id="SCAU012080-RA">
    <property type="protein sequence ID" value="SCAU012080-PA"/>
    <property type="gene ID" value="SCAU012080"/>
</dbReference>
<dbReference type="Proteomes" id="UP000095300">
    <property type="component" value="Unassembled WGS sequence"/>
</dbReference>
<keyword evidence="3" id="KW-0677">Repeat</keyword>
<dbReference type="Pfam" id="PF18122">
    <property type="entry name" value="APC1_C"/>
    <property type="match status" value="1"/>
</dbReference>
<dbReference type="Gene3D" id="1.25.10.10">
    <property type="entry name" value="Leucine-rich Repeat Variant"/>
    <property type="match status" value="2"/>
</dbReference>